<dbReference type="SUPFAM" id="SSF54495">
    <property type="entry name" value="UBC-like"/>
    <property type="match status" value="1"/>
</dbReference>
<dbReference type="Pfam" id="PF00179">
    <property type="entry name" value="UQ_con"/>
    <property type="match status" value="1"/>
</dbReference>
<dbReference type="InterPro" id="IPR000608">
    <property type="entry name" value="UBC"/>
</dbReference>
<reference evidence="4" key="1">
    <citation type="submission" date="2025-08" db="UniProtKB">
        <authorList>
            <consortium name="RefSeq"/>
        </authorList>
    </citation>
    <scope>IDENTIFICATION</scope>
    <source>
        <tissue evidence="4">Whole sample</tissue>
    </source>
</reference>
<dbReference type="Gene3D" id="3.10.110.10">
    <property type="entry name" value="Ubiquitin Conjugating Enzyme"/>
    <property type="match status" value="1"/>
</dbReference>
<dbReference type="Pfam" id="PF15167">
    <property type="entry name" value="DUF4581"/>
    <property type="match status" value="1"/>
</dbReference>
<dbReference type="KEGG" id="cvn:111136146"/>
<keyword evidence="3" id="KW-1185">Reference proteome</keyword>
<dbReference type="OrthoDB" id="109543at2759"/>
<feature type="domain" description="UBC core" evidence="2">
    <location>
        <begin position="159"/>
        <end position="323"/>
    </location>
</feature>
<evidence type="ECO:0000313" key="3">
    <source>
        <dbReference type="Proteomes" id="UP000694844"/>
    </source>
</evidence>
<gene>
    <name evidence="4" type="primary">LOC111136146</name>
</gene>
<dbReference type="InterPro" id="IPR016135">
    <property type="entry name" value="UBQ-conjugating_enzyme/RWD"/>
</dbReference>
<dbReference type="InterPro" id="IPR027892">
    <property type="entry name" value="Maturin"/>
</dbReference>
<organism evidence="3 4">
    <name type="scientific">Crassostrea virginica</name>
    <name type="common">Eastern oyster</name>
    <dbReference type="NCBI Taxonomy" id="6565"/>
    <lineage>
        <taxon>Eukaryota</taxon>
        <taxon>Metazoa</taxon>
        <taxon>Spiralia</taxon>
        <taxon>Lophotrochozoa</taxon>
        <taxon>Mollusca</taxon>
        <taxon>Bivalvia</taxon>
        <taxon>Autobranchia</taxon>
        <taxon>Pteriomorphia</taxon>
        <taxon>Ostreida</taxon>
        <taxon>Ostreoidea</taxon>
        <taxon>Ostreidae</taxon>
        <taxon>Crassostrea</taxon>
    </lineage>
</organism>
<sequence>MDFKKQCELVKKWTEENGDYKVDSLDERERKVNLRCNSNNLDFLFTITVPGFDLENWMVWSESEIFLPYLQDIQEYLASSREKTVTDILDRVKSDCCKSLALNDEDENESDEDNFDEYYDEDDDDLLEDDVVGRNQKTTASDDDDEEAENFFGSGSNPVAVQRLLKDLKAFRKDGRKFGLDGGPRNDNLFVWDIKLVDIPESKLAEDLKTFARRHNTEPCINLEMMFPSDYPMAPPFVRVTTPRFKFLTGHVTIGGSICMEMLTKSGWMPTNDIENILVQIRCEILSDPNAQLDLNNANTAYTITEARAAFQRMVQRYGWDKS</sequence>
<dbReference type="CDD" id="cd23802">
    <property type="entry name" value="UBCc_UBE2Q"/>
    <property type="match status" value="1"/>
</dbReference>
<dbReference type="Proteomes" id="UP000694844">
    <property type="component" value="Chromosome 5"/>
</dbReference>
<dbReference type="AlphaFoldDB" id="A0A8B8ERB7"/>
<dbReference type="PANTHER" id="PTHR24067">
    <property type="entry name" value="UBIQUITIN-CONJUGATING ENZYME E2"/>
    <property type="match status" value="1"/>
</dbReference>
<dbReference type="InterPro" id="IPR050113">
    <property type="entry name" value="Ub_conjugating_enzyme"/>
</dbReference>
<proteinExistence type="predicted"/>
<dbReference type="RefSeq" id="XP_022342491.1">
    <property type="nucleotide sequence ID" value="XM_022486783.1"/>
</dbReference>
<evidence type="ECO:0000256" key="1">
    <source>
        <dbReference type="SAM" id="MobiDB-lite"/>
    </source>
</evidence>
<dbReference type="SMART" id="SM00212">
    <property type="entry name" value="UBCc"/>
    <property type="match status" value="1"/>
</dbReference>
<protein>
    <submittedName>
        <fullName evidence="4">Ubiquitin-conjugating enzyme E2 Q1-like</fullName>
    </submittedName>
</protein>
<name>A0A8B8ERB7_CRAVI</name>
<dbReference type="GeneID" id="111136146"/>
<feature type="region of interest" description="Disordered" evidence="1">
    <location>
        <begin position="136"/>
        <end position="155"/>
    </location>
</feature>
<evidence type="ECO:0000259" key="2">
    <source>
        <dbReference type="PROSITE" id="PS50127"/>
    </source>
</evidence>
<evidence type="ECO:0000313" key="4">
    <source>
        <dbReference type="RefSeq" id="XP_022342491.1"/>
    </source>
</evidence>
<dbReference type="PROSITE" id="PS50127">
    <property type="entry name" value="UBC_2"/>
    <property type="match status" value="1"/>
</dbReference>
<accession>A0A8B8ERB7</accession>